<evidence type="ECO:0008006" key="3">
    <source>
        <dbReference type="Google" id="ProtNLM"/>
    </source>
</evidence>
<dbReference type="STRING" id="80876.SAMN05421779_104439"/>
<keyword evidence="2" id="KW-1185">Reference proteome</keyword>
<dbReference type="RefSeq" id="WP_076400849.1">
    <property type="nucleotide sequence ID" value="NZ_FTOA01000004.1"/>
</dbReference>
<accession>A0A1N7MZ26</accession>
<dbReference type="OrthoDB" id="3469892at2"/>
<organism evidence="1 2">
    <name type="scientific">Insolitispirillum peregrinum</name>
    <dbReference type="NCBI Taxonomy" id="80876"/>
    <lineage>
        <taxon>Bacteria</taxon>
        <taxon>Pseudomonadati</taxon>
        <taxon>Pseudomonadota</taxon>
        <taxon>Alphaproteobacteria</taxon>
        <taxon>Rhodospirillales</taxon>
        <taxon>Novispirillaceae</taxon>
        <taxon>Insolitispirillum</taxon>
    </lineage>
</organism>
<evidence type="ECO:0000313" key="1">
    <source>
        <dbReference type="EMBL" id="SIS91191.1"/>
    </source>
</evidence>
<reference evidence="1 2" key="1">
    <citation type="submission" date="2017-01" db="EMBL/GenBank/DDBJ databases">
        <authorList>
            <person name="Mah S.A."/>
            <person name="Swanson W.J."/>
            <person name="Moy G.W."/>
            <person name="Vacquier V.D."/>
        </authorList>
    </citation>
    <scope>NUCLEOTIDE SEQUENCE [LARGE SCALE GENOMIC DNA]</scope>
    <source>
        <strain evidence="1 2">DSM 11589</strain>
    </source>
</reference>
<dbReference type="Proteomes" id="UP000185678">
    <property type="component" value="Unassembled WGS sequence"/>
</dbReference>
<protein>
    <recommendedName>
        <fullName evidence="3">Inclusion body protein</fullName>
    </recommendedName>
</protein>
<proteinExistence type="predicted"/>
<gene>
    <name evidence="1" type="ORF">SAMN05421779_104439</name>
</gene>
<dbReference type="EMBL" id="FTOA01000004">
    <property type="protein sequence ID" value="SIS91191.1"/>
    <property type="molecule type" value="Genomic_DNA"/>
</dbReference>
<evidence type="ECO:0000313" key="2">
    <source>
        <dbReference type="Proteomes" id="UP000185678"/>
    </source>
</evidence>
<name>A0A1N7MZ26_9PROT</name>
<sequence>MSTPLSTVPPAPQLNIVSSVDVAAILRDSTTVGHIGVMDNSPASKNKGTADLQTVCCQGQVLNWLVYSRDASKRPDGTWPASARIANILFLNEDGTVRNEKVFRELKVYGGPDAMRSQWTPVYYYWAGILRPDIEPGVYRYRLIIQCDTDVVGQPKAYQFDGPSLEVVLPTNPIITRMVRPGG</sequence>
<dbReference type="AlphaFoldDB" id="A0A1N7MZ26"/>